<dbReference type="Proteomes" id="UP000052982">
    <property type="component" value="Unassembled WGS sequence"/>
</dbReference>
<dbReference type="GO" id="GO:0016787">
    <property type="term" value="F:hydrolase activity"/>
    <property type="evidence" value="ECO:0007669"/>
    <property type="project" value="UniProtKB-KW"/>
</dbReference>
<accession>A0A101SS21</accession>
<evidence type="ECO:0000256" key="5">
    <source>
        <dbReference type="SAM" id="SignalP"/>
    </source>
</evidence>
<proteinExistence type="predicted"/>
<feature type="chain" id="PRO_5038620223" evidence="5">
    <location>
        <begin position="31"/>
        <end position="471"/>
    </location>
</feature>
<keyword evidence="3" id="KW-0378">Hydrolase</keyword>
<dbReference type="Pfam" id="PF13517">
    <property type="entry name" value="FG-GAP_3"/>
    <property type="match status" value="1"/>
</dbReference>
<dbReference type="Pfam" id="PF01839">
    <property type="entry name" value="FG-GAP"/>
    <property type="match status" value="2"/>
</dbReference>
<dbReference type="AlphaFoldDB" id="A0A101SS21"/>
<dbReference type="SMART" id="SM00191">
    <property type="entry name" value="Int_alpha"/>
    <property type="match status" value="5"/>
</dbReference>
<dbReference type="Gene3D" id="2.130.10.130">
    <property type="entry name" value="Integrin alpha, N-terminal"/>
    <property type="match status" value="3"/>
</dbReference>
<keyword evidence="2" id="KW-0677">Repeat</keyword>
<comment type="caution">
    <text evidence="6">The sequence shown here is derived from an EMBL/GenBank/DDBJ whole genome shotgun (WGS) entry which is preliminary data.</text>
</comment>
<keyword evidence="1 5" id="KW-0732">Signal</keyword>
<dbReference type="EMBL" id="LMWW01000049">
    <property type="protein sequence ID" value="KUN79150.1"/>
    <property type="molecule type" value="Genomic_DNA"/>
</dbReference>
<keyword evidence="7" id="KW-1185">Reference proteome</keyword>
<evidence type="ECO:0000256" key="4">
    <source>
        <dbReference type="ARBA" id="ARBA00023180"/>
    </source>
</evidence>
<dbReference type="PROSITE" id="PS51470">
    <property type="entry name" value="FG_GAP"/>
    <property type="match status" value="1"/>
</dbReference>
<name>A0A101SS21_9ACTN</name>
<protein>
    <submittedName>
        <fullName evidence="6">Integrin-like protein</fullName>
    </submittedName>
</protein>
<evidence type="ECO:0000256" key="3">
    <source>
        <dbReference type="ARBA" id="ARBA00022801"/>
    </source>
</evidence>
<dbReference type="InterPro" id="IPR028994">
    <property type="entry name" value="Integrin_alpha_N"/>
</dbReference>
<keyword evidence="6" id="KW-0401">Integrin</keyword>
<gene>
    <name evidence="6" type="ORF">AQJ64_29150</name>
</gene>
<dbReference type="OrthoDB" id="344301at2"/>
<dbReference type="InterPro" id="IPR013519">
    <property type="entry name" value="Int_alpha_beta-p"/>
</dbReference>
<feature type="signal peptide" evidence="5">
    <location>
        <begin position="1"/>
        <end position="30"/>
    </location>
</feature>
<evidence type="ECO:0000313" key="6">
    <source>
        <dbReference type="EMBL" id="KUN79150.1"/>
    </source>
</evidence>
<evidence type="ECO:0000256" key="2">
    <source>
        <dbReference type="ARBA" id="ARBA00022737"/>
    </source>
</evidence>
<dbReference type="InterPro" id="IPR013517">
    <property type="entry name" value="FG-GAP"/>
</dbReference>
<dbReference type="SUPFAM" id="SSF69318">
    <property type="entry name" value="Integrin alpha N-terminal domain"/>
    <property type="match status" value="1"/>
</dbReference>
<dbReference type="PANTHER" id="PTHR23221">
    <property type="entry name" value="GLYCOSYLPHOSPHATIDYLINOSITOL PHOSPHOLIPASE D"/>
    <property type="match status" value="1"/>
</dbReference>
<evidence type="ECO:0000256" key="1">
    <source>
        <dbReference type="ARBA" id="ARBA00022729"/>
    </source>
</evidence>
<evidence type="ECO:0000313" key="7">
    <source>
        <dbReference type="Proteomes" id="UP000052982"/>
    </source>
</evidence>
<dbReference type="RefSeq" id="WP_055637059.1">
    <property type="nucleotide sequence ID" value="NZ_JBIRRP010000018.1"/>
</dbReference>
<sequence length="471" mass="47598">MPPRKRTSLLAAALLAAGLTPLAVSAPADAAAARYADDFNGDGYPDLALGDSLATVAGRKQAGAVLVVWGTASGPDPARRTVITQNSPNVAGGAETNDRFGSKITTADLNTDGYADILVTALGERVGSRTGTFTVLWGSRAGVSGGSQYTSPGTSCRTCNFAADLAVGDFNADGRPDVVSVDDDAIWYQRGPFTKSGARGTVTNLDPVHGEDMDASLVVSGKVTKDGTADFAVIGYDADTRGTRVWFYKGSASGPVRPPKKVALPASPDLVGSGATIADFDRNGYGDLAVGVSRSGLGGAVHVLKGTSTGFSSTVTSLSQNTSGVPGTREANDYFGYDVSAGDVNGDGYPDLAVGAPTEVLGTRPASSGAVTVLRGGASGLTGTGSRQYDYTTPGVEGPFDQGDTWFGASVLLRDHNRDGRAELVASSPEVGLLHLLPGTSSGPTGTGSTTLTAAGLGLGSLPYFGAALAD</sequence>
<reference evidence="6 7" key="1">
    <citation type="submission" date="2015-10" db="EMBL/GenBank/DDBJ databases">
        <title>Draft genome sequence of Streptomyces griseoruber DSM 40281, type strain for the species Streptomyces griseoruber.</title>
        <authorList>
            <person name="Ruckert C."/>
            <person name="Winkler A."/>
            <person name="Kalinowski J."/>
            <person name="Kampfer P."/>
            <person name="Glaeser S."/>
        </authorList>
    </citation>
    <scope>NUCLEOTIDE SEQUENCE [LARGE SCALE GENOMIC DNA]</scope>
    <source>
        <strain evidence="6 7">DSM 40281</strain>
    </source>
</reference>
<dbReference type="STRING" id="1943.AQJ64_29150"/>
<keyword evidence="4" id="KW-0325">Glycoprotein</keyword>
<organism evidence="6 7">
    <name type="scientific">Streptomyces griseoruber</name>
    <dbReference type="NCBI Taxonomy" id="1943"/>
    <lineage>
        <taxon>Bacteria</taxon>
        <taxon>Bacillati</taxon>
        <taxon>Actinomycetota</taxon>
        <taxon>Actinomycetes</taxon>
        <taxon>Kitasatosporales</taxon>
        <taxon>Streptomycetaceae</taxon>
        <taxon>Streptomyces</taxon>
    </lineage>
</organism>
<dbReference type="GO" id="GO:0007229">
    <property type="term" value="P:integrin-mediated signaling pathway"/>
    <property type="evidence" value="ECO:0007669"/>
    <property type="project" value="UniProtKB-KW"/>
</dbReference>
<dbReference type="PANTHER" id="PTHR23221:SF7">
    <property type="entry name" value="PHOSPHATIDYLINOSITOL-GLYCAN-SPECIFIC PHOSPHOLIPASE D"/>
    <property type="match status" value="1"/>
</dbReference>